<keyword evidence="3" id="KW-1185">Reference proteome</keyword>
<evidence type="ECO:0000256" key="1">
    <source>
        <dbReference type="SAM" id="Phobius"/>
    </source>
</evidence>
<dbReference type="HOGENOM" id="CLU_125809_0_0_2"/>
<dbReference type="GeneID" id="5327199"/>
<evidence type="ECO:0000313" key="2">
    <source>
        <dbReference type="EMBL" id="ABR56436.1"/>
    </source>
</evidence>
<keyword evidence="1" id="KW-1133">Transmembrane helix</keyword>
<evidence type="ECO:0008006" key="4">
    <source>
        <dbReference type="Google" id="ProtNLM"/>
    </source>
</evidence>
<sequence length="148" mass="16568">MFMLKNLNSKKAQISIDAILAIMFLLLVSTLVYHNVFNTTESFKEAEIADRVYSIADSFENYALISYSKDMIVTIELKPIGVNNYTIYFGNKSIVVNSKKNITFNPTNNGVNISGDDVKNSGKNMPNNVINISYGDFYVVKNTSLTIN</sequence>
<dbReference type="STRING" id="419665.Maeo_0854"/>
<keyword evidence="1" id="KW-0472">Membrane</keyword>
<gene>
    <name evidence="2" type="ordered locus">Maeo_0854</name>
</gene>
<organism evidence="2 3">
    <name type="scientific">Methanococcus aeolicus (strain ATCC BAA-1280 / DSM 17508 / OCM 812 / Nankai-3)</name>
    <dbReference type="NCBI Taxonomy" id="419665"/>
    <lineage>
        <taxon>Archaea</taxon>
        <taxon>Methanobacteriati</taxon>
        <taxon>Methanobacteriota</taxon>
        <taxon>Methanomada group</taxon>
        <taxon>Methanococci</taxon>
        <taxon>Methanococcales</taxon>
        <taxon>Methanococcaceae</taxon>
        <taxon>Methanococcus</taxon>
    </lineage>
</organism>
<protein>
    <recommendedName>
        <fullName evidence="4">Class III signal peptide-containing protein</fullName>
    </recommendedName>
</protein>
<dbReference type="RefSeq" id="WP_011973568.1">
    <property type="nucleotide sequence ID" value="NC_009635.1"/>
</dbReference>
<keyword evidence="1" id="KW-0812">Transmembrane</keyword>
<dbReference type="eggNOG" id="arCOG06584">
    <property type="taxonomic scope" value="Archaea"/>
</dbReference>
<proteinExistence type="predicted"/>
<name>A6UVB4_META3</name>
<dbReference type="AlphaFoldDB" id="A6UVB4"/>
<accession>A6UVB4</accession>
<evidence type="ECO:0000313" key="3">
    <source>
        <dbReference type="Proteomes" id="UP000001106"/>
    </source>
</evidence>
<dbReference type="EMBL" id="CP000743">
    <property type="protein sequence ID" value="ABR56436.1"/>
    <property type="molecule type" value="Genomic_DNA"/>
</dbReference>
<reference evidence="2" key="1">
    <citation type="submission" date="2007-06" db="EMBL/GenBank/DDBJ databases">
        <title>Complete sequence of Methanococcus aeolicus Nankai-3.</title>
        <authorList>
            <consortium name="US DOE Joint Genome Institute"/>
            <person name="Copeland A."/>
            <person name="Lucas S."/>
            <person name="Lapidus A."/>
            <person name="Barry K."/>
            <person name="Glavina del Rio T."/>
            <person name="Dalin E."/>
            <person name="Tice H."/>
            <person name="Pitluck S."/>
            <person name="Chain P."/>
            <person name="Malfatti S."/>
            <person name="Shin M."/>
            <person name="Vergez L."/>
            <person name="Schmutz J."/>
            <person name="Larimer F."/>
            <person name="Land M."/>
            <person name="Hauser L."/>
            <person name="Kyrpides N."/>
            <person name="Lykidis A."/>
            <person name="Sieprawska-Lupa M."/>
            <person name="Whitman W.B."/>
            <person name="Richardson P."/>
        </authorList>
    </citation>
    <scope>NUCLEOTIDE SEQUENCE [LARGE SCALE GENOMIC DNA]</scope>
    <source>
        <strain evidence="2">Nankai-3</strain>
    </source>
</reference>
<feature type="transmembrane region" description="Helical" evidence="1">
    <location>
        <begin position="12"/>
        <end position="33"/>
    </location>
</feature>
<dbReference type="KEGG" id="mae:Maeo_0854"/>
<dbReference type="Proteomes" id="UP000001106">
    <property type="component" value="Chromosome"/>
</dbReference>